<evidence type="ECO:0000313" key="1">
    <source>
        <dbReference type="EMBL" id="PON79768.1"/>
    </source>
</evidence>
<name>A0A2P5E2L0_PARAD</name>
<keyword evidence="2" id="KW-1185">Reference proteome</keyword>
<sequence>MLIKNKKILILDLDKIKHCQLLSHLPRAHLAIEAARVHGSLEDAHRIFTC</sequence>
<organism evidence="1 2">
    <name type="scientific">Parasponia andersonii</name>
    <name type="common">Sponia andersonii</name>
    <dbReference type="NCBI Taxonomy" id="3476"/>
    <lineage>
        <taxon>Eukaryota</taxon>
        <taxon>Viridiplantae</taxon>
        <taxon>Streptophyta</taxon>
        <taxon>Embryophyta</taxon>
        <taxon>Tracheophyta</taxon>
        <taxon>Spermatophyta</taxon>
        <taxon>Magnoliopsida</taxon>
        <taxon>eudicotyledons</taxon>
        <taxon>Gunneridae</taxon>
        <taxon>Pentapetalae</taxon>
        <taxon>rosids</taxon>
        <taxon>fabids</taxon>
        <taxon>Rosales</taxon>
        <taxon>Cannabaceae</taxon>
        <taxon>Parasponia</taxon>
    </lineage>
</organism>
<feature type="non-terminal residue" evidence="1">
    <location>
        <position position="50"/>
    </location>
</feature>
<dbReference type="AlphaFoldDB" id="A0A2P5E2L0"/>
<dbReference type="EMBL" id="JXTB01000003">
    <property type="protein sequence ID" value="PON79768.1"/>
    <property type="molecule type" value="Genomic_DNA"/>
</dbReference>
<proteinExistence type="predicted"/>
<gene>
    <name evidence="1" type="ORF">PanWU01x14_010000</name>
</gene>
<reference evidence="2" key="1">
    <citation type="submission" date="2016-06" db="EMBL/GenBank/DDBJ databases">
        <title>Parallel loss of symbiosis genes in relatives of nitrogen-fixing non-legume Parasponia.</title>
        <authorList>
            <person name="Van Velzen R."/>
            <person name="Holmer R."/>
            <person name="Bu F."/>
            <person name="Rutten L."/>
            <person name="Van Zeijl A."/>
            <person name="Liu W."/>
            <person name="Santuari L."/>
            <person name="Cao Q."/>
            <person name="Sharma T."/>
            <person name="Shen D."/>
            <person name="Roswanjaya Y."/>
            <person name="Wardhani T."/>
            <person name="Kalhor M.S."/>
            <person name="Jansen J."/>
            <person name="Van den Hoogen J."/>
            <person name="Gungor B."/>
            <person name="Hartog M."/>
            <person name="Hontelez J."/>
            <person name="Verver J."/>
            <person name="Yang W.-C."/>
            <person name="Schijlen E."/>
            <person name="Repin R."/>
            <person name="Schilthuizen M."/>
            <person name="Schranz E."/>
            <person name="Heidstra R."/>
            <person name="Miyata K."/>
            <person name="Fedorova E."/>
            <person name="Kohlen W."/>
            <person name="Bisseling T."/>
            <person name="Smit S."/>
            <person name="Geurts R."/>
        </authorList>
    </citation>
    <scope>NUCLEOTIDE SEQUENCE [LARGE SCALE GENOMIC DNA]</scope>
    <source>
        <strain evidence="2">cv. WU1-14</strain>
    </source>
</reference>
<accession>A0A2P5E2L0</accession>
<dbReference type="Proteomes" id="UP000237105">
    <property type="component" value="Unassembled WGS sequence"/>
</dbReference>
<evidence type="ECO:0000313" key="2">
    <source>
        <dbReference type="Proteomes" id="UP000237105"/>
    </source>
</evidence>
<protein>
    <submittedName>
        <fullName evidence="1">Uncharacterized protein</fullName>
    </submittedName>
</protein>
<comment type="caution">
    <text evidence="1">The sequence shown here is derived from an EMBL/GenBank/DDBJ whole genome shotgun (WGS) entry which is preliminary data.</text>
</comment>